<name>A0A423PFA7_9GAMM</name>
<dbReference type="InterPro" id="IPR000073">
    <property type="entry name" value="AB_hydrolase_1"/>
</dbReference>
<keyword evidence="3 6" id="KW-0378">Hydrolase</keyword>
<evidence type="ECO:0000256" key="2">
    <source>
        <dbReference type="ARBA" id="ARBA00022487"/>
    </source>
</evidence>
<comment type="similarity">
    <text evidence="1">Belongs to the AB hydrolase superfamily. AB hydrolase 4 family.</text>
</comment>
<evidence type="ECO:0000313" key="7">
    <source>
        <dbReference type="Proteomes" id="UP000283993"/>
    </source>
</evidence>
<feature type="active site" description="Charge relay system" evidence="4">
    <location>
        <position position="141"/>
    </location>
</feature>
<dbReference type="PANTHER" id="PTHR10794:SF94">
    <property type="entry name" value="ESTERASE YHET-RELATED"/>
    <property type="match status" value="1"/>
</dbReference>
<feature type="active site" description="Charge relay system" evidence="4">
    <location>
        <position position="294"/>
    </location>
</feature>
<dbReference type="PIRSF" id="PIRSF005211">
    <property type="entry name" value="Ab_hydro_YheT"/>
    <property type="match status" value="1"/>
</dbReference>
<protein>
    <submittedName>
        <fullName evidence="6">Alpha/beta hydrolase</fullName>
    </submittedName>
</protein>
<evidence type="ECO:0000256" key="3">
    <source>
        <dbReference type="ARBA" id="ARBA00022801"/>
    </source>
</evidence>
<keyword evidence="7" id="KW-1185">Reference proteome</keyword>
<comment type="caution">
    <text evidence="6">The sequence shown here is derived from an EMBL/GenBank/DDBJ whole genome shotgun (WGS) entry which is preliminary data.</text>
</comment>
<reference evidence="6 7" key="1">
    <citation type="submission" date="2013-10" db="EMBL/GenBank/DDBJ databases">
        <title>Salinisphaera orenii MK-B5 Genome Sequencing.</title>
        <authorList>
            <person name="Lai Q."/>
            <person name="Li C."/>
            <person name="Shao Z."/>
        </authorList>
    </citation>
    <scope>NUCLEOTIDE SEQUENCE [LARGE SCALE GENOMIC DNA]</scope>
    <source>
        <strain evidence="6 7">MK-B5</strain>
    </source>
</reference>
<organism evidence="6 7">
    <name type="scientific">Salinisphaera orenii MK-B5</name>
    <dbReference type="NCBI Taxonomy" id="856730"/>
    <lineage>
        <taxon>Bacteria</taxon>
        <taxon>Pseudomonadati</taxon>
        <taxon>Pseudomonadota</taxon>
        <taxon>Gammaproteobacteria</taxon>
        <taxon>Salinisphaerales</taxon>
        <taxon>Salinisphaeraceae</taxon>
        <taxon>Salinisphaera</taxon>
    </lineage>
</organism>
<dbReference type="EMBL" id="AYKH01000043">
    <property type="protein sequence ID" value="ROO24223.1"/>
    <property type="molecule type" value="Genomic_DNA"/>
</dbReference>
<accession>A0A423PFA7</accession>
<evidence type="ECO:0000259" key="5">
    <source>
        <dbReference type="Pfam" id="PF00561"/>
    </source>
</evidence>
<dbReference type="SUPFAM" id="SSF53474">
    <property type="entry name" value="alpha/beta-Hydrolases"/>
    <property type="match status" value="1"/>
</dbReference>
<dbReference type="NCBIfam" id="NF008218">
    <property type="entry name" value="PRK10985.1"/>
    <property type="match status" value="1"/>
</dbReference>
<dbReference type="AlphaFoldDB" id="A0A423PFA7"/>
<dbReference type="Proteomes" id="UP000283993">
    <property type="component" value="Unassembled WGS sequence"/>
</dbReference>
<feature type="domain" description="AB hydrolase-1" evidence="5">
    <location>
        <begin position="62"/>
        <end position="297"/>
    </location>
</feature>
<dbReference type="InterPro" id="IPR050960">
    <property type="entry name" value="AB_hydrolase_4_sf"/>
</dbReference>
<dbReference type="InterPro" id="IPR012020">
    <property type="entry name" value="ABHD4"/>
</dbReference>
<dbReference type="GO" id="GO:0047372">
    <property type="term" value="F:monoacylglycerol lipase activity"/>
    <property type="evidence" value="ECO:0007669"/>
    <property type="project" value="TreeGrafter"/>
</dbReference>
<evidence type="ECO:0000256" key="4">
    <source>
        <dbReference type="PIRSR" id="PIRSR005211-1"/>
    </source>
</evidence>
<sequence>MLKRSEFEPAFWLRNPHAQTVFASKLRPQPPLAVERERIELDDGDFLDLSWLPERGLDDDAPIVIVLHGLNGSLESKYARGLLREVYAHGARGVLMHFRGAAEPNRLPRSYHSGETGDFGTVVDHIRRRYPRAPLAGAGYSLGGNVLLKYLGERGGDAPLTCATAVSVPYDLKRCAEAIQQGLARIYQAHLINGLKASFEAKFSLIDPPEPWPDLSRVRDFPSFDNVVTAPLNGFADAEDYYARASSGPFLADIRVPTLILHAEDDPFMAPDIIPAERDLSSSTRFELSRHGGHVGFVAGGRYGEPVYWLETRIPAFLREALPGFERADSPDAARQAG</sequence>
<dbReference type="Gene3D" id="3.40.50.1820">
    <property type="entry name" value="alpha/beta hydrolase"/>
    <property type="match status" value="1"/>
</dbReference>
<feature type="active site" description="Charge relay system" evidence="4">
    <location>
        <position position="266"/>
    </location>
</feature>
<dbReference type="InterPro" id="IPR000952">
    <property type="entry name" value="AB_hydrolase_4_CS"/>
</dbReference>
<dbReference type="PANTHER" id="PTHR10794">
    <property type="entry name" value="ABHYDROLASE DOMAIN-CONTAINING PROTEIN"/>
    <property type="match status" value="1"/>
</dbReference>
<dbReference type="RefSeq" id="WP_123632233.1">
    <property type="nucleotide sequence ID" value="NZ_AYKH01000043.1"/>
</dbReference>
<dbReference type="InterPro" id="IPR029058">
    <property type="entry name" value="AB_hydrolase_fold"/>
</dbReference>
<gene>
    <name evidence="6" type="ORF">SAOR_15550</name>
</gene>
<proteinExistence type="inferred from homology"/>
<dbReference type="PROSITE" id="PS01133">
    <property type="entry name" value="UPF0017"/>
    <property type="match status" value="1"/>
</dbReference>
<evidence type="ECO:0000313" key="6">
    <source>
        <dbReference type="EMBL" id="ROO24223.1"/>
    </source>
</evidence>
<dbReference type="Pfam" id="PF00561">
    <property type="entry name" value="Abhydrolase_1"/>
    <property type="match status" value="1"/>
</dbReference>
<evidence type="ECO:0000256" key="1">
    <source>
        <dbReference type="ARBA" id="ARBA00010884"/>
    </source>
</evidence>
<dbReference type="GO" id="GO:0034338">
    <property type="term" value="F:short-chain carboxylesterase activity"/>
    <property type="evidence" value="ECO:0007669"/>
    <property type="project" value="TreeGrafter"/>
</dbReference>
<keyword evidence="2" id="KW-0719">Serine esterase</keyword>